<dbReference type="Pfam" id="PF01344">
    <property type="entry name" value="Kelch_1"/>
    <property type="match status" value="1"/>
</dbReference>
<dbReference type="GO" id="GO:0019760">
    <property type="term" value="P:glucosinolate metabolic process"/>
    <property type="evidence" value="ECO:0007669"/>
    <property type="project" value="UniProtKB-ARBA"/>
</dbReference>
<sequence>MESFAQLKRRTTDLFANIPQSMPAAPTFKPKKKAPLGMKGTWEKIDIPPLQRSSHSLNVINGSAYIFGGDAQPGRPVDNDMHVVVLPYNSAGADYYRIKAAPPKTYTPPPADTQPETEPEKDPEQASPDEAKEKVDKGKGKEKDPSASLDDVPLASPTTGADPSFDDDEDDEDNAQVTPTTSASAKGKQPEEPPSPASLLPDVPAPRAGHATAVVGHRIFLFGGRDPSSGQPLNEYGRVWVFDTRSHAWSFLDPVPPAPGVTLLPLPGPRHGHAATTIERPRDFAPRGGPRRSQTWTQWAQGDSADVGIPQAPIVGNLALNARDEEEDGYGTLFVHGGIVAAPSRASLQSPVSDTPPADSPTTAAGGKRSNDLWAFDVRSRVWTELPAAPGPARNGPAICISKSRLFRFGGSDGNAPIGGQLDFVHLEVETFDDGVAKGEVSVRARGGWQTISAVDTPQSAREDGKDVQTEIPLVSGQDWPSPRAFAGLEAVTSGGGREYIVLIGGEAPFDETPGRGRQGRVTTVADDIWAFQVPPLGMTAASLGDAFWQAIGKPTGEGRWSKLELSSNDEDDVSLPPVPRGWAATAPMGELEEAGIVVWGGVSEAGTKLGDGWILRLGD</sequence>
<dbReference type="Proteomes" id="UP000770015">
    <property type="component" value="Unassembled WGS sequence"/>
</dbReference>
<feature type="region of interest" description="Disordered" evidence="3">
    <location>
        <begin position="346"/>
        <end position="371"/>
    </location>
</feature>
<evidence type="ECO:0000256" key="2">
    <source>
        <dbReference type="ARBA" id="ARBA00023004"/>
    </source>
</evidence>
<evidence type="ECO:0000313" key="5">
    <source>
        <dbReference type="Proteomes" id="UP000770015"/>
    </source>
</evidence>
<protein>
    <submittedName>
        <fullName evidence="4">Uncharacterized protein</fullName>
    </submittedName>
</protein>
<evidence type="ECO:0000313" key="4">
    <source>
        <dbReference type="EMBL" id="KAH6697617.1"/>
    </source>
</evidence>
<feature type="region of interest" description="Disordered" evidence="3">
    <location>
        <begin position="100"/>
        <end position="205"/>
    </location>
</feature>
<dbReference type="OrthoDB" id="10250130at2759"/>
<evidence type="ECO:0000256" key="3">
    <source>
        <dbReference type="SAM" id="MobiDB-lite"/>
    </source>
</evidence>
<feature type="compositionally biased region" description="Polar residues" evidence="3">
    <location>
        <begin position="175"/>
        <end position="184"/>
    </location>
</feature>
<accession>A0A9P8VNC4</accession>
<dbReference type="InterPro" id="IPR015915">
    <property type="entry name" value="Kelch-typ_b-propeller"/>
</dbReference>
<keyword evidence="5" id="KW-1185">Reference proteome</keyword>
<dbReference type="PANTHER" id="PTHR47435">
    <property type="entry name" value="KELCH REPEAT PROTEIN (AFU_ORTHOLOGUE AFUA_5G12780)"/>
    <property type="match status" value="1"/>
</dbReference>
<dbReference type="EMBL" id="JAGSXJ010000001">
    <property type="protein sequence ID" value="KAH6697617.1"/>
    <property type="molecule type" value="Genomic_DNA"/>
</dbReference>
<dbReference type="Gene3D" id="2.120.10.80">
    <property type="entry name" value="Kelch-type beta propeller"/>
    <property type="match status" value="2"/>
</dbReference>
<keyword evidence="1" id="KW-0677">Repeat</keyword>
<gene>
    <name evidence="4" type="ORF">F5X68DRAFT_197717</name>
</gene>
<dbReference type="AlphaFoldDB" id="A0A9P8VNC4"/>
<name>A0A9P8VNC4_9PEZI</name>
<dbReference type="PANTHER" id="PTHR47435:SF4">
    <property type="entry name" value="KELCH REPEAT PROTEIN (AFU_ORTHOLOGUE AFUA_5G12780)"/>
    <property type="match status" value="1"/>
</dbReference>
<organism evidence="4 5">
    <name type="scientific">Plectosphaerella plurivora</name>
    <dbReference type="NCBI Taxonomy" id="936078"/>
    <lineage>
        <taxon>Eukaryota</taxon>
        <taxon>Fungi</taxon>
        <taxon>Dikarya</taxon>
        <taxon>Ascomycota</taxon>
        <taxon>Pezizomycotina</taxon>
        <taxon>Sordariomycetes</taxon>
        <taxon>Hypocreomycetidae</taxon>
        <taxon>Glomerellales</taxon>
        <taxon>Plectosphaerellaceae</taxon>
        <taxon>Plectosphaerella</taxon>
    </lineage>
</organism>
<feature type="compositionally biased region" description="Basic and acidic residues" evidence="3">
    <location>
        <begin position="118"/>
        <end position="145"/>
    </location>
</feature>
<evidence type="ECO:0000256" key="1">
    <source>
        <dbReference type="ARBA" id="ARBA00022737"/>
    </source>
</evidence>
<keyword evidence="2" id="KW-0408">Iron</keyword>
<reference evidence="4" key="1">
    <citation type="journal article" date="2021" name="Nat. Commun.">
        <title>Genetic determinants of endophytism in the Arabidopsis root mycobiome.</title>
        <authorList>
            <person name="Mesny F."/>
            <person name="Miyauchi S."/>
            <person name="Thiergart T."/>
            <person name="Pickel B."/>
            <person name="Atanasova L."/>
            <person name="Karlsson M."/>
            <person name="Huettel B."/>
            <person name="Barry K.W."/>
            <person name="Haridas S."/>
            <person name="Chen C."/>
            <person name="Bauer D."/>
            <person name="Andreopoulos W."/>
            <person name="Pangilinan J."/>
            <person name="LaButti K."/>
            <person name="Riley R."/>
            <person name="Lipzen A."/>
            <person name="Clum A."/>
            <person name="Drula E."/>
            <person name="Henrissat B."/>
            <person name="Kohler A."/>
            <person name="Grigoriev I.V."/>
            <person name="Martin F.M."/>
            <person name="Hacquard S."/>
        </authorList>
    </citation>
    <scope>NUCLEOTIDE SEQUENCE</scope>
    <source>
        <strain evidence="4">MPI-SDFR-AT-0117</strain>
    </source>
</reference>
<feature type="compositionally biased region" description="Acidic residues" evidence="3">
    <location>
        <begin position="164"/>
        <end position="174"/>
    </location>
</feature>
<comment type="caution">
    <text evidence="4">The sequence shown here is derived from an EMBL/GenBank/DDBJ whole genome shotgun (WGS) entry which is preliminary data.</text>
</comment>
<dbReference type="InterPro" id="IPR006652">
    <property type="entry name" value="Kelch_1"/>
</dbReference>
<proteinExistence type="predicted"/>
<dbReference type="SUPFAM" id="SSF117281">
    <property type="entry name" value="Kelch motif"/>
    <property type="match status" value="2"/>
</dbReference>